<feature type="transmembrane region" description="Helical" evidence="6">
    <location>
        <begin position="431"/>
        <end position="452"/>
    </location>
</feature>
<evidence type="ECO:0000313" key="8">
    <source>
        <dbReference type="Proteomes" id="UP000319499"/>
    </source>
</evidence>
<feature type="transmembrane region" description="Helical" evidence="6">
    <location>
        <begin position="182"/>
        <end position="204"/>
    </location>
</feature>
<feature type="transmembrane region" description="Helical" evidence="6">
    <location>
        <begin position="141"/>
        <end position="161"/>
    </location>
</feature>
<comment type="caution">
    <text evidence="7">The sequence shown here is derived from an EMBL/GenBank/DDBJ whole genome shotgun (WGS) entry which is preliminary data.</text>
</comment>
<accession>A0A563D775</accession>
<evidence type="ECO:0000256" key="5">
    <source>
        <dbReference type="ARBA" id="ARBA00023136"/>
    </source>
</evidence>
<name>A0A563D775_9FLAO</name>
<dbReference type="InterPro" id="IPR050495">
    <property type="entry name" value="ATG22/LtaA_families"/>
</dbReference>
<feature type="transmembrane region" description="Helical" evidence="6">
    <location>
        <begin position="364"/>
        <end position="382"/>
    </location>
</feature>
<evidence type="ECO:0000256" key="4">
    <source>
        <dbReference type="ARBA" id="ARBA00022989"/>
    </source>
</evidence>
<dbReference type="Proteomes" id="UP000319499">
    <property type="component" value="Unassembled WGS sequence"/>
</dbReference>
<evidence type="ECO:0000256" key="2">
    <source>
        <dbReference type="ARBA" id="ARBA00022448"/>
    </source>
</evidence>
<keyword evidence="3 6" id="KW-0812">Transmembrane</keyword>
<feature type="transmembrane region" description="Helical" evidence="6">
    <location>
        <begin position="116"/>
        <end position="135"/>
    </location>
</feature>
<feature type="transmembrane region" description="Helical" evidence="6">
    <location>
        <begin position="306"/>
        <end position="323"/>
    </location>
</feature>
<dbReference type="GO" id="GO:0012505">
    <property type="term" value="C:endomembrane system"/>
    <property type="evidence" value="ECO:0007669"/>
    <property type="project" value="UniProtKB-SubCell"/>
</dbReference>
<feature type="transmembrane region" description="Helical" evidence="6">
    <location>
        <begin position="21"/>
        <end position="44"/>
    </location>
</feature>
<proteinExistence type="predicted"/>
<reference evidence="7 8" key="1">
    <citation type="submission" date="2019-02" db="EMBL/GenBank/DDBJ databases">
        <title>Apibacter muscae sp. nov.: a novel member of the house fly microbiota.</title>
        <authorList>
            <person name="Park R."/>
        </authorList>
    </citation>
    <scope>NUCLEOTIDE SEQUENCE [LARGE SCALE GENOMIC DNA]</scope>
    <source>
        <strain evidence="7 8">AL1</strain>
    </source>
</reference>
<dbReference type="SUPFAM" id="SSF103473">
    <property type="entry name" value="MFS general substrate transporter"/>
    <property type="match status" value="1"/>
</dbReference>
<comment type="subcellular location">
    <subcellularLocation>
        <location evidence="1">Endomembrane system</location>
        <topology evidence="1">Multi-pass membrane protein</topology>
    </subcellularLocation>
</comment>
<feature type="transmembrane region" description="Helical" evidence="6">
    <location>
        <begin position="272"/>
        <end position="294"/>
    </location>
</feature>
<dbReference type="PANTHER" id="PTHR23519">
    <property type="entry name" value="AUTOPHAGY-RELATED PROTEIN 22"/>
    <property type="match status" value="1"/>
</dbReference>
<feature type="transmembrane region" description="Helical" evidence="6">
    <location>
        <begin position="403"/>
        <end position="425"/>
    </location>
</feature>
<keyword evidence="5 6" id="KW-0472">Membrane</keyword>
<dbReference type="AlphaFoldDB" id="A0A563D775"/>
<dbReference type="OrthoDB" id="9768783at2"/>
<feature type="transmembrane region" description="Helical" evidence="6">
    <location>
        <begin position="84"/>
        <end position="104"/>
    </location>
</feature>
<dbReference type="Pfam" id="PF11700">
    <property type="entry name" value="ATG22"/>
    <property type="match status" value="1"/>
</dbReference>
<feature type="transmembrane region" description="Helical" evidence="6">
    <location>
        <begin position="210"/>
        <end position="232"/>
    </location>
</feature>
<keyword evidence="8" id="KW-1185">Reference proteome</keyword>
<evidence type="ECO:0000313" key="7">
    <source>
        <dbReference type="EMBL" id="TWP26066.1"/>
    </source>
</evidence>
<gene>
    <name evidence="7" type="ORF">ETU09_10190</name>
</gene>
<feature type="transmembrane region" description="Helical" evidence="6">
    <location>
        <begin position="335"/>
        <end position="352"/>
    </location>
</feature>
<evidence type="ECO:0000256" key="1">
    <source>
        <dbReference type="ARBA" id="ARBA00004127"/>
    </source>
</evidence>
<dbReference type="PANTHER" id="PTHR23519:SF1">
    <property type="entry name" value="AUTOPHAGY-RELATED PROTEIN 22"/>
    <property type="match status" value="1"/>
</dbReference>
<dbReference type="Gene3D" id="1.20.1250.20">
    <property type="entry name" value="MFS general substrate transporter like domains"/>
    <property type="match status" value="1"/>
</dbReference>
<evidence type="ECO:0000256" key="3">
    <source>
        <dbReference type="ARBA" id="ARBA00022692"/>
    </source>
</evidence>
<dbReference type="EMBL" id="SELH01000026">
    <property type="protein sequence ID" value="TWP26066.1"/>
    <property type="molecule type" value="Genomic_DNA"/>
</dbReference>
<keyword evidence="4 6" id="KW-1133">Transmembrane helix</keyword>
<sequence length="456" mass="52620">MILRFINNKIEKNNPKILSAWIFYDWANSVYSLVITSTIFPIYYSILTTERNTKNYNEYRNVWYDTPIRSIIQIFGQKYEPDALFSYSFTISFIMVVISTFLLSSLADVTGNKKNFLKFFCYLGAFSCIGLFFFIEKSQILYGLFLNITASVGFWGSMVFYNSYLPDIATEDRQDQVSAKGYMLGYLGSMLLLILCLFLIEVVAPEDEKLLYIRICFALTGMWWLGFAQYTFKFLPKNHKQEGIRRKTVIINSFKTFYLLYRRIIKNKNLSFFLLSFYFYSVGVQTIFLIAALFGTNEINLESYKLIISILLIQLIAILGAYLCSQFSKVIGNKVVLIICISIWVVICLGGYLLDKTDPNIEYYYYIAAAMVGLVMGGIQSLSRSTYSKMLPEEDKDITATYFSFYDILEKLAIILGTFISGYLINKTGNMSNSIFAMSLFFFVGLFFMILVKIKK</sequence>
<evidence type="ECO:0000256" key="6">
    <source>
        <dbReference type="SAM" id="Phobius"/>
    </source>
</evidence>
<protein>
    <submittedName>
        <fullName evidence="7">MFS transporter</fullName>
    </submittedName>
</protein>
<dbReference type="InterPro" id="IPR024671">
    <property type="entry name" value="Atg22-like"/>
</dbReference>
<dbReference type="InterPro" id="IPR036259">
    <property type="entry name" value="MFS_trans_sf"/>
</dbReference>
<organism evidence="7 8">
    <name type="scientific">Apibacter muscae</name>
    <dbReference type="NCBI Taxonomy" id="2509004"/>
    <lineage>
        <taxon>Bacteria</taxon>
        <taxon>Pseudomonadati</taxon>
        <taxon>Bacteroidota</taxon>
        <taxon>Flavobacteriia</taxon>
        <taxon>Flavobacteriales</taxon>
        <taxon>Weeksellaceae</taxon>
        <taxon>Apibacter</taxon>
    </lineage>
</organism>
<keyword evidence="2" id="KW-0813">Transport</keyword>